<dbReference type="EMBL" id="JAAIUW010000008">
    <property type="protein sequence ID" value="KAF7821368.1"/>
    <property type="molecule type" value="Genomic_DNA"/>
</dbReference>
<sequence length="38" mass="4160">MANKDDVASRGGGQRIRDPTINAMQHQLKVLLGEIRIG</sequence>
<proteinExistence type="predicted"/>
<protein>
    <submittedName>
        <fullName evidence="1">Uncharacterized protein</fullName>
    </submittedName>
</protein>
<gene>
    <name evidence="1" type="ORF">G2W53_026823</name>
</gene>
<keyword evidence="2" id="KW-1185">Reference proteome</keyword>
<organism evidence="1 2">
    <name type="scientific">Senna tora</name>
    <dbReference type="NCBI Taxonomy" id="362788"/>
    <lineage>
        <taxon>Eukaryota</taxon>
        <taxon>Viridiplantae</taxon>
        <taxon>Streptophyta</taxon>
        <taxon>Embryophyta</taxon>
        <taxon>Tracheophyta</taxon>
        <taxon>Spermatophyta</taxon>
        <taxon>Magnoliopsida</taxon>
        <taxon>eudicotyledons</taxon>
        <taxon>Gunneridae</taxon>
        <taxon>Pentapetalae</taxon>
        <taxon>rosids</taxon>
        <taxon>fabids</taxon>
        <taxon>Fabales</taxon>
        <taxon>Fabaceae</taxon>
        <taxon>Caesalpinioideae</taxon>
        <taxon>Cassia clade</taxon>
        <taxon>Senna</taxon>
    </lineage>
</organism>
<evidence type="ECO:0000313" key="1">
    <source>
        <dbReference type="EMBL" id="KAF7821368.1"/>
    </source>
</evidence>
<evidence type="ECO:0000313" key="2">
    <source>
        <dbReference type="Proteomes" id="UP000634136"/>
    </source>
</evidence>
<reference evidence="1" key="1">
    <citation type="submission" date="2020-09" db="EMBL/GenBank/DDBJ databases">
        <title>Genome-Enabled Discovery of Anthraquinone Biosynthesis in Senna tora.</title>
        <authorList>
            <person name="Kang S.-H."/>
            <person name="Pandey R.P."/>
            <person name="Lee C.-M."/>
            <person name="Sim J.-S."/>
            <person name="Jeong J.-T."/>
            <person name="Choi B.-S."/>
            <person name="Jung M."/>
            <person name="Ginzburg D."/>
            <person name="Zhao K."/>
            <person name="Won S.Y."/>
            <person name="Oh T.-J."/>
            <person name="Yu Y."/>
            <person name="Kim N.-H."/>
            <person name="Lee O.R."/>
            <person name="Lee T.-H."/>
            <person name="Bashyal P."/>
            <person name="Kim T.-S."/>
            <person name="Lee W.-H."/>
            <person name="Kawkins C."/>
            <person name="Kim C.-K."/>
            <person name="Kim J.S."/>
            <person name="Ahn B.O."/>
            <person name="Rhee S.Y."/>
            <person name="Sohng J.K."/>
        </authorList>
    </citation>
    <scope>NUCLEOTIDE SEQUENCE</scope>
    <source>
        <tissue evidence="1">Leaf</tissue>
    </source>
</reference>
<accession>A0A834TFP2</accession>
<name>A0A834TFP2_9FABA</name>
<dbReference type="AlphaFoldDB" id="A0A834TFP2"/>
<dbReference type="Proteomes" id="UP000634136">
    <property type="component" value="Unassembled WGS sequence"/>
</dbReference>
<comment type="caution">
    <text evidence="1">The sequence shown here is derived from an EMBL/GenBank/DDBJ whole genome shotgun (WGS) entry which is preliminary data.</text>
</comment>